<evidence type="ECO:0000259" key="6">
    <source>
        <dbReference type="PROSITE" id="PS51900"/>
    </source>
</evidence>
<dbReference type="EMBL" id="LXSH01000028">
    <property type="protein sequence ID" value="OAM20327.1"/>
    <property type="molecule type" value="Genomic_DNA"/>
</dbReference>
<dbReference type="PANTHER" id="PTHR30349">
    <property type="entry name" value="PHAGE INTEGRASE-RELATED"/>
    <property type="match status" value="1"/>
</dbReference>
<dbReference type="InterPro" id="IPR050090">
    <property type="entry name" value="Tyrosine_recombinase_XerCD"/>
</dbReference>
<dbReference type="PANTHER" id="PTHR30349:SF64">
    <property type="entry name" value="PROPHAGE INTEGRASE INTD-RELATED"/>
    <property type="match status" value="1"/>
</dbReference>
<dbReference type="AlphaFoldDB" id="A0A1A9RN58"/>
<reference evidence="8" key="1">
    <citation type="submission" date="2016-05" db="EMBL/GenBank/DDBJ databases">
        <title>Draft genome of Corynebacterium afermentans subsp. afermentans LCDC 88199T.</title>
        <authorList>
            <person name="Bernier A.-M."/>
            <person name="Bernard K."/>
        </authorList>
    </citation>
    <scope>NUCLEOTIDE SEQUENCE [LARGE SCALE GENOMIC DNA]</scope>
    <source>
        <strain evidence="8">NML120819</strain>
    </source>
</reference>
<dbReference type="InterPro" id="IPR002104">
    <property type="entry name" value="Integrase_catalytic"/>
</dbReference>
<keyword evidence="1" id="KW-0229">DNA integration</keyword>
<comment type="caution">
    <text evidence="7">The sequence shown here is derived from an EMBL/GenBank/DDBJ whole genome shotgun (WGS) entry which is preliminary data.</text>
</comment>
<dbReference type="RefSeq" id="WP_064106454.1">
    <property type="nucleotide sequence ID" value="NZ_LXSH01000028.1"/>
</dbReference>
<sequence>MGTITKRTNPSGAVVYRAQVRIKKAGAPAYNESKTFTKKALAAEWLKRREAEIEANPDLIFGIQKMRMPTLAAAIDSYLAELPAVGRSKKQGLLFLRGFRIAALPLDKITRDQVALFAQQRRNGLPELGLKPVKPPTILQDIQYIRVIIKHAFYVWNLKVSWQEIDFALEGLERGRIVDRPTIRNRLPSSEELQSLTNHFYQAYAGRKTTAVPMHLIMWLAIYTCRRQDEICRMMLADFDREHGEWLIHDVKHPDGSRGNDKSFVISPAALQVIDELLQDNVQRGMTRLGGRPGSLVPLKATTISAQFTRACKVLDIRDLRFHDLRHEGATRLAEDGATIPQIQRATLHDSWSSLQRYVNLRRRGDRLDFAEAIANACAAVKP</sequence>
<organism evidence="7 8">
    <name type="scientific">Eikenella corrodens</name>
    <dbReference type="NCBI Taxonomy" id="539"/>
    <lineage>
        <taxon>Bacteria</taxon>
        <taxon>Pseudomonadati</taxon>
        <taxon>Pseudomonadota</taxon>
        <taxon>Betaproteobacteria</taxon>
        <taxon>Neisseriales</taxon>
        <taxon>Neisseriaceae</taxon>
        <taxon>Eikenella</taxon>
    </lineage>
</organism>
<dbReference type="Pfam" id="PF00589">
    <property type="entry name" value="Phage_integrase"/>
    <property type="match status" value="1"/>
</dbReference>
<evidence type="ECO:0000256" key="4">
    <source>
        <dbReference type="PROSITE-ProRule" id="PRU01248"/>
    </source>
</evidence>
<evidence type="ECO:0000256" key="1">
    <source>
        <dbReference type="ARBA" id="ARBA00022908"/>
    </source>
</evidence>
<proteinExistence type="predicted"/>
<dbReference type="Gene3D" id="1.10.443.10">
    <property type="entry name" value="Intergrase catalytic core"/>
    <property type="match status" value="1"/>
</dbReference>
<keyword evidence="2 4" id="KW-0238">DNA-binding</keyword>
<dbReference type="GO" id="GO:0006310">
    <property type="term" value="P:DNA recombination"/>
    <property type="evidence" value="ECO:0007669"/>
    <property type="project" value="UniProtKB-KW"/>
</dbReference>
<evidence type="ECO:0000313" key="8">
    <source>
        <dbReference type="Proteomes" id="UP000078103"/>
    </source>
</evidence>
<protein>
    <submittedName>
        <fullName evidence="7">Integrase</fullName>
    </submittedName>
</protein>
<evidence type="ECO:0000259" key="5">
    <source>
        <dbReference type="PROSITE" id="PS51898"/>
    </source>
</evidence>
<dbReference type="InterPro" id="IPR044068">
    <property type="entry name" value="CB"/>
</dbReference>
<evidence type="ECO:0000256" key="2">
    <source>
        <dbReference type="ARBA" id="ARBA00023125"/>
    </source>
</evidence>
<evidence type="ECO:0000256" key="3">
    <source>
        <dbReference type="ARBA" id="ARBA00023172"/>
    </source>
</evidence>
<evidence type="ECO:0000313" key="7">
    <source>
        <dbReference type="EMBL" id="OAM20327.1"/>
    </source>
</evidence>
<dbReference type="InterPro" id="IPR013762">
    <property type="entry name" value="Integrase-like_cat_sf"/>
</dbReference>
<dbReference type="GO" id="GO:0015074">
    <property type="term" value="P:DNA integration"/>
    <property type="evidence" value="ECO:0007669"/>
    <property type="project" value="UniProtKB-KW"/>
</dbReference>
<dbReference type="Proteomes" id="UP000078103">
    <property type="component" value="Unassembled WGS sequence"/>
</dbReference>
<dbReference type="PROSITE" id="PS51900">
    <property type="entry name" value="CB"/>
    <property type="match status" value="1"/>
</dbReference>
<dbReference type="PROSITE" id="PS51898">
    <property type="entry name" value="TYR_RECOMBINASE"/>
    <property type="match status" value="1"/>
</dbReference>
<accession>A0A1A9RN58</accession>
<feature type="domain" description="Core-binding (CB)" evidence="6">
    <location>
        <begin position="69"/>
        <end position="153"/>
    </location>
</feature>
<name>A0A1A9RN58_EIKCO</name>
<feature type="domain" description="Tyr recombinase" evidence="5">
    <location>
        <begin position="182"/>
        <end position="373"/>
    </location>
</feature>
<dbReference type="SUPFAM" id="SSF56349">
    <property type="entry name" value="DNA breaking-rejoining enzymes"/>
    <property type="match status" value="1"/>
</dbReference>
<keyword evidence="3" id="KW-0233">DNA recombination</keyword>
<gene>
    <name evidence="7" type="ORF">A7P89_10525</name>
</gene>
<dbReference type="GO" id="GO:0003677">
    <property type="term" value="F:DNA binding"/>
    <property type="evidence" value="ECO:0007669"/>
    <property type="project" value="UniProtKB-UniRule"/>
</dbReference>
<dbReference type="InterPro" id="IPR011010">
    <property type="entry name" value="DNA_brk_join_enz"/>
</dbReference>